<dbReference type="Pfam" id="PF01476">
    <property type="entry name" value="LysM"/>
    <property type="match status" value="1"/>
</dbReference>
<sequence length="442" mass="47349">MRPLVAALLLACAPLAAQPTYRDKVEPYVVKPGDTISQITQRMLGDSTFWEDNWKLNPQVRDPDKLRIGQVLQIITERKVIAESARVVEAVNRTEKLLRASEWERAAVGDELGSGHGLRTRQSSTAELRFNAESSLRLGEYSQVFLARKSTSLRGVDRGQVTVQRGAVDLVFEPLKRPRTEIELVAGPASARPSLEAGKKAEIRAGAAEDGGARVMVYRGQSAVSAAGTEVAVAEGMGTAVPESGPPARPEKLLAAPGISEPALRWNYSNGLLRWQPVEGAAAYRLEVCADAACRTLLQTARVDTGASQHQVDPLPVGSHVWRVLAISASGLDGYTSPTAALEVTDGRPDLAGPMLALVPVSGFVQGVDGATRLGPGARLRVEGHDEQSGLQRIELHHEGRSQTIQPGTVLDLAALQAGARLVSLDMLGNRSEQQIRIDTAE</sequence>
<dbReference type="RefSeq" id="WP_248209348.1">
    <property type="nucleotide sequence ID" value="NZ_JALNMH010000009.1"/>
</dbReference>
<dbReference type="CDD" id="cd00118">
    <property type="entry name" value="LysM"/>
    <property type="match status" value="1"/>
</dbReference>
<evidence type="ECO:0000256" key="1">
    <source>
        <dbReference type="SAM" id="SignalP"/>
    </source>
</evidence>
<organism evidence="3 4">
    <name type="scientific">Pseudomarimonas salicorniae</name>
    <dbReference type="NCBI Taxonomy" id="2933270"/>
    <lineage>
        <taxon>Bacteria</taxon>
        <taxon>Pseudomonadati</taxon>
        <taxon>Pseudomonadota</taxon>
        <taxon>Gammaproteobacteria</taxon>
        <taxon>Lysobacterales</taxon>
        <taxon>Lysobacteraceae</taxon>
        <taxon>Pseudomarimonas</taxon>
    </lineage>
</organism>
<dbReference type="Gene3D" id="2.60.40.10">
    <property type="entry name" value="Immunoglobulins"/>
    <property type="match status" value="1"/>
</dbReference>
<comment type="caution">
    <text evidence="3">The sequence shown here is derived from an EMBL/GenBank/DDBJ whole genome shotgun (WGS) entry which is preliminary data.</text>
</comment>
<gene>
    <name evidence="3" type="ORF">M0G41_11550</name>
</gene>
<keyword evidence="4" id="KW-1185">Reference proteome</keyword>
<feature type="signal peptide" evidence="1">
    <location>
        <begin position="1"/>
        <end position="17"/>
    </location>
</feature>
<keyword evidence="1" id="KW-0732">Signal</keyword>
<dbReference type="InterPro" id="IPR036779">
    <property type="entry name" value="LysM_dom_sf"/>
</dbReference>
<proteinExistence type="predicted"/>
<dbReference type="InterPro" id="IPR018392">
    <property type="entry name" value="LysM"/>
</dbReference>
<dbReference type="Gene3D" id="3.10.350.10">
    <property type="entry name" value="LysM domain"/>
    <property type="match status" value="1"/>
</dbReference>
<feature type="chain" id="PRO_5045802490" evidence="1">
    <location>
        <begin position="18"/>
        <end position="442"/>
    </location>
</feature>
<dbReference type="InterPro" id="IPR013783">
    <property type="entry name" value="Ig-like_fold"/>
</dbReference>
<dbReference type="Proteomes" id="UP001431449">
    <property type="component" value="Unassembled WGS sequence"/>
</dbReference>
<reference evidence="3" key="1">
    <citation type="submission" date="2022-04" db="EMBL/GenBank/DDBJ databases">
        <title>Lysobacter sp. CAU 1642 isolated from sea sand.</title>
        <authorList>
            <person name="Kim W."/>
        </authorList>
    </citation>
    <scope>NUCLEOTIDE SEQUENCE</scope>
    <source>
        <strain evidence="3">CAU 1642</strain>
    </source>
</reference>
<protein>
    <submittedName>
        <fullName evidence="3">LysM peptidoglycan-binding domain-containing protein</fullName>
    </submittedName>
</protein>
<dbReference type="SUPFAM" id="SSF54106">
    <property type="entry name" value="LysM domain"/>
    <property type="match status" value="1"/>
</dbReference>
<evidence type="ECO:0000259" key="2">
    <source>
        <dbReference type="PROSITE" id="PS51782"/>
    </source>
</evidence>
<evidence type="ECO:0000313" key="4">
    <source>
        <dbReference type="Proteomes" id="UP001431449"/>
    </source>
</evidence>
<dbReference type="PROSITE" id="PS51782">
    <property type="entry name" value="LYSM"/>
    <property type="match status" value="1"/>
</dbReference>
<dbReference type="EMBL" id="JALNMH010000009">
    <property type="protein sequence ID" value="MCK7594301.1"/>
    <property type="molecule type" value="Genomic_DNA"/>
</dbReference>
<evidence type="ECO:0000313" key="3">
    <source>
        <dbReference type="EMBL" id="MCK7594301.1"/>
    </source>
</evidence>
<accession>A0ABT0GID5</accession>
<feature type="domain" description="LysM" evidence="2">
    <location>
        <begin position="26"/>
        <end position="74"/>
    </location>
</feature>
<name>A0ABT0GID5_9GAMM</name>